<accession>A0A9J7BR29</accession>
<gene>
    <name evidence="1" type="ORF">MOP44_03595</name>
</gene>
<sequence length="146" mass="16306">MASTSSDIESKISLPEPKMKRGATHVLSVGRLEHEAILREAPGDLSQFTISHASDYRELWSLSKGSQYQAVVFHNSLCSFELEEAARLVRSRWPAAKIVIIRSGEISLDDPLYDYRLAPHTNPSTLISVLSELTRRSKGRTRQNAA</sequence>
<dbReference type="KEGG" id="orp:MOP44_03595"/>
<evidence type="ECO:0000313" key="1">
    <source>
        <dbReference type="EMBL" id="UWZ85033.1"/>
    </source>
</evidence>
<protein>
    <submittedName>
        <fullName evidence="1">Uncharacterized protein</fullName>
    </submittedName>
</protein>
<dbReference type="RefSeq" id="WP_260794541.1">
    <property type="nucleotide sequence ID" value="NZ_CP093313.1"/>
</dbReference>
<evidence type="ECO:0000313" key="2">
    <source>
        <dbReference type="Proteomes" id="UP001059380"/>
    </source>
</evidence>
<dbReference type="Proteomes" id="UP001059380">
    <property type="component" value="Chromosome"/>
</dbReference>
<reference evidence="1" key="1">
    <citation type="submission" date="2021-04" db="EMBL/GenBank/DDBJ databases">
        <title>Phylogenetic analysis of Acidobacteriaceae.</title>
        <authorList>
            <person name="Qiu L."/>
            <person name="Zhang Q."/>
        </authorList>
    </citation>
    <scope>NUCLEOTIDE SEQUENCE</scope>
    <source>
        <strain evidence="1">DSM 25168</strain>
    </source>
</reference>
<name>A0A9J7BR29_9BACT</name>
<keyword evidence="2" id="KW-1185">Reference proteome</keyword>
<proteinExistence type="predicted"/>
<organism evidence="1 2">
    <name type="scientific">Occallatibacter riparius</name>
    <dbReference type="NCBI Taxonomy" id="1002689"/>
    <lineage>
        <taxon>Bacteria</taxon>
        <taxon>Pseudomonadati</taxon>
        <taxon>Acidobacteriota</taxon>
        <taxon>Terriglobia</taxon>
        <taxon>Terriglobales</taxon>
        <taxon>Acidobacteriaceae</taxon>
        <taxon>Occallatibacter</taxon>
    </lineage>
</organism>
<dbReference type="AlphaFoldDB" id="A0A9J7BR29"/>
<dbReference type="EMBL" id="CP093313">
    <property type="protein sequence ID" value="UWZ85033.1"/>
    <property type="molecule type" value="Genomic_DNA"/>
</dbReference>